<keyword evidence="2" id="KW-1185">Reference proteome</keyword>
<organism evidence="3">
    <name type="scientific">Brugia timori</name>
    <dbReference type="NCBI Taxonomy" id="42155"/>
    <lineage>
        <taxon>Eukaryota</taxon>
        <taxon>Metazoa</taxon>
        <taxon>Ecdysozoa</taxon>
        <taxon>Nematoda</taxon>
        <taxon>Chromadorea</taxon>
        <taxon>Rhabditida</taxon>
        <taxon>Spirurina</taxon>
        <taxon>Spiruromorpha</taxon>
        <taxon>Filarioidea</taxon>
        <taxon>Onchocercidae</taxon>
        <taxon>Brugia</taxon>
    </lineage>
</organism>
<protein>
    <submittedName>
        <fullName evidence="3">BACK domain-containing protein</fullName>
    </submittedName>
</protein>
<evidence type="ECO:0000313" key="1">
    <source>
        <dbReference type="EMBL" id="VDO51887.1"/>
    </source>
</evidence>
<dbReference type="EMBL" id="UZAG01021871">
    <property type="protein sequence ID" value="VDO51887.1"/>
    <property type="molecule type" value="Genomic_DNA"/>
</dbReference>
<evidence type="ECO:0000313" key="2">
    <source>
        <dbReference type="Proteomes" id="UP000280834"/>
    </source>
</evidence>
<dbReference type="WBParaSite" id="BTMF_0001699001-mRNA-1">
    <property type="protein sequence ID" value="BTMF_0001699001-mRNA-1"/>
    <property type="gene ID" value="BTMF_0001699001"/>
</dbReference>
<name>A0A0R3RAC7_9BILA</name>
<accession>A0A0R3RAC7</accession>
<dbReference type="AlphaFoldDB" id="A0A0R3RAC7"/>
<reference evidence="1 2" key="2">
    <citation type="submission" date="2018-11" db="EMBL/GenBank/DDBJ databases">
        <authorList>
            <consortium name="Pathogen Informatics"/>
        </authorList>
    </citation>
    <scope>NUCLEOTIDE SEQUENCE [LARGE SCALE GENOMIC DNA]</scope>
</reference>
<dbReference type="Proteomes" id="UP000280834">
    <property type="component" value="Unassembled WGS sequence"/>
</dbReference>
<evidence type="ECO:0000313" key="3">
    <source>
        <dbReference type="WBParaSite" id="BTMF_0001699001-mRNA-1"/>
    </source>
</evidence>
<reference evidence="3" key="1">
    <citation type="submission" date="2017-02" db="UniProtKB">
        <authorList>
            <consortium name="WormBaseParasite"/>
        </authorList>
    </citation>
    <scope>IDENTIFICATION</scope>
</reference>
<sequence length="77" mass="8370">MPNITNAGLYNVVAFIQSGQIKFLETELENVLIAANDLRVTSLVSLICEEMTARILENTSPPISLLYSAIACLAPFV</sequence>
<gene>
    <name evidence="1" type="ORF">BTMF_LOCUS14962</name>
</gene>
<dbReference type="STRING" id="42155.A0A0R3RAC7"/>
<proteinExistence type="predicted"/>